<feature type="coiled-coil region" evidence="9">
    <location>
        <begin position="305"/>
        <end position="339"/>
    </location>
</feature>
<keyword evidence="4 10" id="KW-1133">Transmembrane helix</keyword>
<dbReference type="OrthoDB" id="1654473at2"/>
<keyword evidence="6 10" id="KW-0472">Membrane</keyword>
<keyword evidence="7" id="KW-0717">Septation</keyword>
<evidence type="ECO:0000256" key="4">
    <source>
        <dbReference type="ARBA" id="ARBA00022989"/>
    </source>
</evidence>
<evidence type="ECO:0000256" key="8">
    <source>
        <dbReference type="ARBA" id="ARBA00023306"/>
    </source>
</evidence>
<evidence type="ECO:0000256" key="7">
    <source>
        <dbReference type="ARBA" id="ARBA00023210"/>
    </source>
</evidence>
<protein>
    <submittedName>
        <fullName evidence="11">Septation ring formation regulator EzrA</fullName>
    </submittedName>
</protein>
<dbReference type="Pfam" id="PF06160">
    <property type="entry name" value="EzrA"/>
    <property type="match status" value="1"/>
</dbReference>
<evidence type="ECO:0000256" key="2">
    <source>
        <dbReference type="ARBA" id="ARBA00022618"/>
    </source>
</evidence>
<dbReference type="AlphaFoldDB" id="A0A3R9RFI3"/>
<feature type="coiled-coil region" evidence="9">
    <location>
        <begin position="378"/>
        <end position="405"/>
    </location>
</feature>
<evidence type="ECO:0000256" key="5">
    <source>
        <dbReference type="ARBA" id="ARBA00023054"/>
    </source>
</evidence>
<dbReference type="GO" id="GO:0000917">
    <property type="term" value="P:division septum assembly"/>
    <property type="evidence" value="ECO:0007669"/>
    <property type="project" value="UniProtKB-KW"/>
</dbReference>
<dbReference type="Proteomes" id="UP000275076">
    <property type="component" value="Unassembled WGS sequence"/>
</dbReference>
<keyword evidence="5 9" id="KW-0175">Coiled coil</keyword>
<keyword evidence="3 10" id="KW-0812">Transmembrane</keyword>
<keyword evidence="2" id="KW-0132">Cell division</keyword>
<gene>
    <name evidence="11" type="ORF">D7Z54_06835</name>
</gene>
<dbReference type="GO" id="GO:0000921">
    <property type="term" value="P:septin ring assembly"/>
    <property type="evidence" value="ECO:0007669"/>
    <property type="project" value="InterPro"/>
</dbReference>
<comment type="subcellular location">
    <subcellularLocation>
        <location evidence="1">Cell membrane</location>
        <topology evidence="1">Single-pass membrane protein</topology>
    </subcellularLocation>
</comment>
<feature type="transmembrane region" description="Helical" evidence="10">
    <location>
        <begin position="6"/>
        <end position="23"/>
    </location>
</feature>
<evidence type="ECO:0000256" key="3">
    <source>
        <dbReference type="ARBA" id="ARBA00022692"/>
    </source>
</evidence>
<dbReference type="EMBL" id="RBVX01000004">
    <property type="protein sequence ID" value="RSL34266.1"/>
    <property type="molecule type" value="Genomic_DNA"/>
</dbReference>
<keyword evidence="8" id="KW-0131">Cell cycle</keyword>
<evidence type="ECO:0000313" key="12">
    <source>
        <dbReference type="Proteomes" id="UP000275076"/>
    </source>
</evidence>
<sequence>MIYYVILILALLIAGVIIYGALYRRNIYKAVDRLESWKTKIANKPVADEISKVKGLTMSGETEEKFEEWRKEWDDILGIQLPNVEEALFDIEDWANKYRFRTSKVHIEGVEQQLQDIDTHIAAIFQEVEQLIHSEEENRTGITDKQKQYENMRQFLSQNWLSLGKAALILEKRCKEMEKSFSAFYEEREAGNYKKANQILNQLHEEMTAEEERMHAIPAMLVEIEKDLPEECKELEQGIEEMEADGYKVDHYNFRTRIRESQEAFMEMTKAVSNLELEGIQDRIKEIRNFIEEAFNTLEKEVEARRYVEEQTPEAKQELVKLEEQINELEQEREIVQASYRIPDEEQQRQEKTAKNLQDAFQQWRVFEDVKEHQKQSFSGLKKTLEQIKKEMNNLEKSIRGSKEKLYTLRKDEVKALEMLKNLRRQLLRDQMTLQRSFLPKVPSSLLNEIDAAEERLEAAASILEEVPVEIGRVNGSVEDAEHHVNKVHQQLKATMEQARFAERAIQYGNKYRSSSAAVEEALLQAENYFRKGYYDEAVSAAIQAIEQKEPNAVDKINALA</sequence>
<accession>A0A3R9RFI3</accession>
<evidence type="ECO:0000313" key="11">
    <source>
        <dbReference type="EMBL" id="RSL34266.1"/>
    </source>
</evidence>
<dbReference type="GO" id="GO:0005940">
    <property type="term" value="C:septin ring"/>
    <property type="evidence" value="ECO:0007669"/>
    <property type="project" value="InterPro"/>
</dbReference>
<dbReference type="GO" id="GO:0005886">
    <property type="term" value="C:plasma membrane"/>
    <property type="evidence" value="ECO:0007669"/>
    <property type="project" value="UniProtKB-SubCell"/>
</dbReference>
<proteinExistence type="predicted"/>
<evidence type="ECO:0000256" key="10">
    <source>
        <dbReference type="SAM" id="Phobius"/>
    </source>
</evidence>
<dbReference type="RefSeq" id="WP_125555087.1">
    <property type="nucleotide sequence ID" value="NZ_RBVX01000004.1"/>
</dbReference>
<evidence type="ECO:0000256" key="9">
    <source>
        <dbReference type="SAM" id="Coils"/>
    </source>
</evidence>
<comment type="caution">
    <text evidence="11">The sequence shown here is derived from an EMBL/GenBank/DDBJ whole genome shotgun (WGS) entry which is preliminary data.</text>
</comment>
<evidence type="ECO:0000256" key="1">
    <source>
        <dbReference type="ARBA" id="ARBA00004162"/>
    </source>
</evidence>
<organism evidence="11 12">
    <name type="scientific">Salibacterium salarium</name>
    <dbReference type="NCBI Taxonomy" id="284579"/>
    <lineage>
        <taxon>Bacteria</taxon>
        <taxon>Bacillati</taxon>
        <taxon>Bacillota</taxon>
        <taxon>Bacilli</taxon>
        <taxon>Bacillales</taxon>
        <taxon>Bacillaceae</taxon>
    </lineage>
</organism>
<evidence type="ECO:0000256" key="6">
    <source>
        <dbReference type="ARBA" id="ARBA00023136"/>
    </source>
</evidence>
<reference evidence="11 12" key="1">
    <citation type="submission" date="2018-10" db="EMBL/GenBank/DDBJ databases">
        <title>Draft genome sequence of Bacillus salarius IM0101, isolated from a hypersaline soil in Inner Mongolia, China.</title>
        <authorList>
            <person name="Yamprayoonswat W."/>
            <person name="Boonvisut S."/>
            <person name="Jumpathong W."/>
            <person name="Sittihan S."/>
            <person name="Ruangsuj P."/>
            <person name="Wanthongcharoen S."/>
            <person name="Thongpramul N."/>
            <person name="Pimmason S."/>
            <person name="Yu B."/>
            <person name="Yasawong M."/>
        </authorList>
    </citation>
    <scope>NUCLEOTIDE SEQUENCE [LARGE SCALE GENOMIC DNA]</scope>
    <source>
        <strain evidence="11 12">IM0101</strain>
    </source>
</reference>
<name>A0A3R9RFI3_9BACI</name>
<feature type="coiled-coil region" evidence="9">
    <location>
        <begin position="193"/>
        <end position="278"/>
    </location>
</feature>
<dbReference type="InterPro" id="IPR010379">
    <property type="entry name" value="EzrA"/>
</dbReference>
<keyword evidence="12" id="KW-1185">Reference proteome</keyword>